<dbReference type="Proteomes" id="UP000583556">
    <property type="component" value="Unassembled WGS sequence"/>
</dbReference>
<keyword evidence="5" id="KW-0410">Iron transport</keyword>
<feature type="chain" id="PRO_5031536573" evidence="16">
    <location>
        <begin position="21"/>
        <end position="696"/>
    </location>
</feature>
<dbReference type="GO" id="GO:0015891">
    <property type="term" value="P:siderophore transport"/>
    <property type="evidence" value="ECO:0007669"/>
    <property type="project" value="InterPro"/>
</dbReference>
<dbReference type="PANTHER" id="PTHR32552">
    <property type="entry name" value="FERRICHROME IRON RECEPTOR-RELATED"/>
    <property type="match status" value="1"/>
</dbReference>
<dbReference type="CDD" id="cd01347">
    <property type="entry name" value="ligand_gated_channel"/>
    <property type="match status" value="1"/>
</dbReference>
<evidence type="ECO:0000256" key="4">
    <source>
        <dbReference type="ARBA" id="ARBA00022452"/>
    </source>
</evidence>
<comment type="subcellular location">
    <subcellularLocation>
        <location evidence="1 14">Cell outer membrane</location>
        <topology evidence="1 14">Multi-pass membrane protein</topology>
    </subcellularLocation>
</comment>
<evidence type="ECO:0000313" key="19">
    <source>
        <dbReference type="EMBL" id="NML93999.1"/>
    </source>
</evidence>
<dbReference type="Gene3D" id="2.170.130.10">
    <property type="entry name" value="TonB-dependent receptor, plug domain"/>
    <property type="match status" value="1"/>
</dbReference>
<dbReference type="InterPro" id="IPR036942">
    <property type="entry name" value="Beta-barrel_TonB_sf"/>
</dbReference>
<keyword evidence="10 15" id="KW-0798">TonB box</keyword>
<keyword evidence="13 14" id="KW-0998">Cell outer membrane</keyword>
<evidence type="ECO:0000256" key="16">
    <source>
        <dbReference type="SAM" id="SignalP"/>
    </source>
</evidence>
<evidence type="ECO:0000256" key="12">
    <source>
        <dbReference type="ARBA" id="ARBA00023170"/>
    </source>
</evidence>
<dbReference type="InterPro" id="IPR000531">
    <property type="entry name" value="Beta-barrel_TonB"/>
</dbReference>
<dbReference type="InterPro" id="IPR037066">
    <property type="entry name" value="Plug_dom_sf"/>
</dbReference>
<feature type="domain" description="TonB-dependent receptor plug" evidence="18">
    <location>
        <begin position="54"/>
        <end position="158"/>
    </location>
</feature>
<keyword evidence="11 14" id="KW-0472">Membrane</keyword>
<evidence type="ECO:0000256" key="1">
    <source>
        <dbReference type="ARBA" id="ARBA00004571"/>
    </source>
</evidence>
<comment type="similarity">
    <text evidence="2 14 15">Belongs to the TonB-dependent receptor family.</text>
</comment>
<evidence type="ECO:0000256" key="13">
    <source>
        <dbReference type="ARBA" id="ARBA00023237"/>
    </source>
</evidence>
<dbReference type="SUPFAM" id="SSF56935">
    <property type="entry name" value="Porins"/>
    <property type="match status" value="1"/>
</dbReference>
<keyword evidence="12 19" id="KW-0675">Receptor</keyword>
<dbReference type="Gene3D" id="2.40.170.20">
    <property type="entry name" value="TonB-dependent receptor, beta-barrel domain"/>
    <property type="match status" value="1"/>
</dbReference>
<accession>A0A7Y0GAJ8</accession>
<evidence type="ECO:0000256" key="11">
    <source>
        <dbReference type="ARBA" id="ARBA00023136"/>
    </source>
</evidence>
<dbReference type="PROSITE" id="PS52016">
    <property type="entry name" value="TONB_DEPENDENT_REC_3"/>
    <property type="match status" value="1"/>
</dbReference>
<evidence type="ECO:0000256" key="8">
    <source>
        <dbReference type="ARBA" id="ARBA00023004"/>
    </source>
</evidence>
<dbReference type="EMBL" id="JABBGM010000003">
    <property type="protein sequence ID" value="NML93999.1"/>
    <property type="molecule type" value="Genomic_DNA"/>
</dbReference>
<dbReference type="InterPro" id="IPR039426">
    <property type="entry name" value="TonB-dep_rcpt-like"/>
</dbReference>
<dbReference type="NCBIfam" id="TIGR01783">
    <property type="entry name" value="TonB-siderophor"/>
    <property type="match status" value="1"/>
</dbReference>
<evidence type="ECO:0000256" key="3">
    <source>
        <dbReference type="ARBA" id="ARBA00022448"/>
    </source>
</evidence>
<evidence type="ECO:0000256" key="10">
    <source>
        <dbReference type="ARBA" id="ARBA00023077"/>
    </source>
</evidence>
<dbReference type="GO" id="GO:0009279">
    <property type="term" value="C:cell outer membrane"/>
    <property type="evidence" value="ECO:0007669"/>
    <property type="project" value="UniProtKB-SubCell"/>
</dbReference>
<comment type="caution">
    <text evidence="19">The sequence shown here is derived from an EMBL/GenBank/DDBJ whole genome shotgun (WGS) entry which is preliminary data.</text>
</comment>
<dbReference type="InterPro" id="IPR010105">
    <property type="entry name" value="TonB_sidphr_rcpt"/>
</dbReference>
<keyword evidence="4 14" id="KW-1134">Transmembrane beta strand</keyword>
<evidence type="ECO:0000256" key="7">
    <source>
        <dbReference type="ARBA" id="ARBA00022729"/>
    </source>
</evidence>
<keyword evidence="8" id="KW-0408">Iron</keyword>
<feature type="signal peptide" evidence="16">
    <location>
        <begin position="1"/>
        <end position="20"/>
    </location>
</feature>
<reference evidence="19 20" key="1">
    <citation type="submission" date="2020-04" db="EMBL/GenBank/DDBJ databases">
        <title>Novosphingobium sp. TW-4 isolated from soil.</title>
        <authorList>
            <person name="Dahal R.H."/>
            <person name="Chaudhary D.K."/>
        </authorList>
    </citation>
    <scope>NUCLEOTIDE SEQUENCE [LARGE SCALE GENOMIC DNA]</scope>
    <source>
        <strain evidence="19 20">TW-4</strain>
    </source>
</reference>
<evidence type="ECO:0000256" key="5">
    <source>
        <dbReference type="ARBA" id="ARBA00022496"/>
    </source>
</evidence>
<dbReference type="AlphaFoldDB" id="A0A7Y0GAJ8"/>
<protein>
    <submittedName>
        <fullName evidence="19">TonB-dependent siderophore receptor</fullName>
    </submittedName>
</protein>
<evidence type="ECO:0000259" key="17">
    <source>
        <dbReference type="Pfam" id="PF00593"/>
    </source>
</evidence>
<feature type="domain" description="TonB-dependent receptor-like beta-barrel" evidence="17">
    <location>
        <begin position="231"/>
        <end position="663"/>
    </location>
</feature>
<evidence type="ECO:0000256" key="9">
    <source>
        <dbReference type="ARBA" id="ARBA00023065"/>
    </source>
</evidence>
<sequence>MKTSVFAIAAVLLSASPALAEDASPDQREIVVTGRYSADDSTSASKTGQPILLTPQSIQVVKREVLLDQNAITLTEAVRNVAGVSSDFGFGGATAPLLVLRGFSTVSMTTQSSLYSSGTYYLDGTKVRGVPIDMANVEAVEVVKGPDSVLFGRAEPGGLVNIRARPLTAAPARELAQTVGEYGLSRTSARIGGALDANQHWVAAVSGSYLNTGSNRDYVVEKLASVNASLGWRPSADTNVTFSVDYLNHRYRNDYGIPSDGARPADIPLNTAYNNAPVLSKAETQVYRLDVRQAVGSAWQLRLRGIHMRSHTRELDVAPYRLDLTTGDDLFASSRRLALYYFNVRPDGRYHVDQASADLIGTVRTGALVHHLAVGTEYFREGKTGLSYFEQLGTVSLTSPNVANTPPLDIAQASPVDIVDRDRWFSVTAEDAIDFGGGFHAVAALRHDWTSTIYSSPGLAPNKVSFTSPRIGATLEVARGLVVYGQFQRGLSANNGVNPDGTKLAPEIGRQFEVGAKVQTADKRFSATLAAFDLLKTNRGDFTFFPVIQTIGRARSRGIELDFSGEITPQLSVIGSYAFTDTKVDAGSLRLANTPRHAASLWARYQATKAAAFGGGAFYQSARFGDVGNTVTLPGYVRFDAEAAYRFVLAGANVTAQVNLKNVFDKRYYVSQHQFSPDWILPGAPRTLTATVRVEL</sequence>
<organism evidence="19 20">
    <name type="scientific">Novosphingobium olei</name>
    <dbReference type="NCBI Taxonomy" id="2728851"/>
    <lineage>
        <taxon>Bacteria</taxon>
        <taxon>Pseudomonadati</taxon>
        <taxon>Pseudomonadota</taxon>
        <taxon>Alphaproteobacteria</taxon>
        <taxon>Sphingomonadales</taxon>
        <taxon>Sphingomonadaceae</taxon>
        <taxon>Novosphingobium</taxon>
    </lineage>
</organism>
<dbReference type="Pfam" id="PF00593">
    <property type="entry name" value="TonB_dep_Rec_b-barrel"/>
    <property type="match status" value="1"/>
</dbReference>
<evidence type="ECO:0000256" key="2">
    <source>
        <dbReference type="ARBA" id="ARBA00009810"/>
    </source>
</evidence>
<keyword evidence="9" id="KW-0406">Ion transport</keyword>
<proteinExistence type="inferred from homology"/>
<dbReference type="InterPro" id="IPR012910">
    <property type="entry name" value="Plug_dom"/>
</dbReference>
<keyword evidence="6 14" id="KW-0812">Transmembrane</keyword>
<dbReference type="PANTHER" id="PTHR32552:SF68">
    <property type="entry name" value="FERRICHROME OUTER MEMBRANE TRANSPORTER_PHAGE RECEPTOR"/>
    <property type="match status" value="1"/>
</dbReference>
<dbReference type="GO" id="GO:0015344">
    <property type="term" value="F:siderophore uptake transmembrane transporter activity"/>
    <property type="evidence" value="ECO:0007669"/>
    <property type="project" value="TreeGrafter"/>
</dbReference>
<evidence type="ECO:0000256" key="14">
    <source>
        <dbReference type="PROSITE-ProRule" id="PRU01360"/>
    </source>
</evidence>
<keyword evidence="7 16" id="KW-0732">Signal</keyword>
<dbReference type="Pfam" id="PF07715">
    <property type="entry name" value="Plug"/>
    <property type="match status" value="1"/>
</dbReference>
<name>A0A7Y0GAJ8_9SPHN</name>
<evidence type="ECO:0000259" key="18">
    <source>
        <dbReference type="Pfam" id="PF07715"/>
    </source>
</evidence>
<gene>
    <name evidence="19" type="ORF">HHL27_10010</name>
</gene>
<evidence type="ECO:0000256" key="6">
    <source>
        <dbReference type="ARBA" id="ARBA00022692"/>
    </source>
</evidence>
<keyword evidence="3 14" id="KW-0813">Transport</keyword>
<evidence type="ECO:0000256" key="15">
    <source>
        <dbReference type="RuleBase" id="RU003357"/>
    </source>
</evidence>
<dbReference type="RefSeq" id="WP_169493248.1">
    <property type="nucleotide sequence ID" value="NZ_JABBGM010000003.1"/>
</dbReference>
<keyword evidence="20" id="KW-1185">Reference proteome</keyword>
<dbReference type="GO" id="GO:0038023">
    <property type="term" value="F:signaling receptor activity"/>
    <property type="evidence" value="ECO:0007669"/>
    <property type="project" value="InterPro"/>
</dbReference>
<evidence type="ECO:0000313" key="20">
    <source>
        <dbReference type="Proteomes" id="UP000583556"/>
    </source>
</evidence>